<comment type="caution">
    <text evidence="2">The sequence shown here is derived from an EMBL/GenBank/DDBJ whole genome shotgun (WGS) entry which is preliminary data.</text>
</comment>
<feature type="transmembrane region" description="Helical" evidence="1">
    <location>
        <begin position="12"/>
        <end position="31"/>
    </location>
</feature>
<dbReference type="Proteomes" id="UP001247805">
    <property type="component" value="Unassembled WGS sequence"/>
</dbReference>
<keyword evidence="1" id="KW-0472">Membrane</keyword>
<dbReference type="RefSeq" id="WP_316027499.1">
    <property type="nucleotide sequence ID" value="NZ_JAWDIO010000002.1"/>
</dbReference>
<proteinExistence type="predicted"/>
<reference evidence="2 3" key="1">
    <citation type="submission" date="2023-10" db="EMBL/GenBank/DDBJ databases">
        <title>Glaciecola aquimarina strain GGW-M5 nov., isolated from a coastal seawater.</title>
        <authorList>
            <person name="Bayburt H."/>
            <person name="Kim J.M."/>
            <person name="Choi B.J."/>
            <person name="Jeon C.O."/>
        </authorList>
    </citation>
    <scope>NUCLEOTIDE SEQUENCE [LARGE SCALE GENOMIC DNA]</scope>
    <source>
        <strain evidence="2 3">KCTC 32108</strain>
    </source>
</reference>
<organism evidence="2 3">
    <name type="scientific">Paraglaciecola aquimarina</name>
    <dbReference type="NCBI Taxonomy" id="1235557"/>
    <lineage>
        <taxon>Bacteria</taxon>
        <taxon>Pseudomonadati</taxon>
        <taxon>Pseudomonadota</taxon>
        <taxon>Gammaproteobacteria</taxon>
        <taxon>Alteromonadales</taxon>
        <taxon>Alteromonadaceae</taxon>
        <taxon>Paraglaciecola</taxon>
    </lineage>
</organism>
<protein>
    <recommendedName>
        <fullName evidence="4">Polysaccharide biosynthesis protein C-terminal domain-containing protein</fullName>
    </recommendedName>
</protein>
<accession>A0ABU3T139</accession>
<evidence type="ECO:0000313" key="3">
    <source>
        <dbReference type="Proteomes" id="UP001247805"/>
    </source>
</evidence>
<feature type="transmembrane region" description="Helical" evidence="1">
    <location>
        <begin position="73"/>
        <end position="95"/>
    </location>
</feature>
<keyword evidence="1" id="KW-0812">Transmembrane</keyword>
<evidence type="ECO:0008006" key="4">
    <source>
        <dbReference type="Google" id="ProtNLM"/>
    </source>
</evidence>
<gene>
    <name evidence="2" type="ORF">RS130_20710</name>
</gene>
<keyword evidence="1" id="KW-1133">Transmembrane helix</keyword>
<keyword evidence="3" id="KW-1185">Reference proteome</keyword>
<feature type="transmembrane region" description="Helical" evidence="1">
    <location>
        <begin position="43"/>
        <end position="61"/>
    </location>
</feature>
<name>A0ABU3T139_9ALTE</name>
<evidence type="ECO:0000313" key="2">
    <source>
        <dbReference type="EMBL" id="MDU0355989.1"/>
    </source>
</evidence>
<sequence length="113" mass="12632">MVFTIRDLGLIAVIYALAIRVFVVMAVNFYAMSKVLSNVNMSFIRSCTYSTIASVVMWLSVKAGMHFVTIDDNWLTMLFSIVLAGVSYCASYLLLNPKIIAEIKGFLVSEQNF</sequence>
<dbReference type="EMBL" id="JAWDIO010000002">
    <property type="protein sequence ID" value="MDU0355989.1"/>
    <property type="molecule type" value="Genomic_DNA"/>
</dbReference>
<evidence type="ECO:0000256" key="1">
    <source>
        <dbReference type="SAM" id="Phobius"/>
    </source>
</evidence>